<organism evidence="2 3">
    <name type="scientific">Rhodopirellula islandica</name>
    <dbReference type="NCBI Taxonomy" id="595434"/>
    <lineage>
        <taxon>Bacteria</taxon>
        <taxon>Pseudomonadati</taxon>
        <taxon>Planctomycetota</taxon>
        <taxon>Planctomycetia</taxon>
        <taxon>Pirellulales</taxon>
        <taxon>Pirellulaceae</taxon>
        <taxon>Rhodopirellula</taxon>
    </lineage>
</organism>
<dbReference type="PATRIC" id="fig|595434.4.peg.1631"/>
<dbReference type="STRING" id="595434.RISK_001712"/>
<evidence type="ECO:0000256" key="1">
    <source>
        <dbReference type="SAM" id="Phobius"/>
    </source>
</evidence>
<keyword evidence="1" id="KW-0472">Membrane</keyword>
<sequence>MQTTIRALPSQAAMINPYQSPESAPANLTHNCPVCEGPVGFWRFAFPLGHCQHCGNYLAIRHWGRESWRWTVVLIVSIVIPIWLRANKYIDFTPPIGTMMLIWFVVLSVHDKFAGRLVPAYCWGLFATPDDDRIETDDH</sequence>
<proteinExistence type="predicted"/>
<accession>A0A0J1BIX3</accession>
<keyword evidence="1" id="KW-1133">Transmembrane helix</keyword>
<keyword evidence="1 2" id="KW-0812">Transmembrane</keyword>
<name>A0A0J1BIX3_RHOIS</name>
<feature type="transmembrane region" description="Helical" evidence="1">
    <location>
        <begin position="68"/>
        <end position="86"/>
    </location>
</feature>
<gene>
    <name evidence="2" type="ORF">RISK_001712</name>
</gene>
<protein>
    <submittedName>
        <fullName evidence="2">Transmembrane protein</fullName>
    </submittedName>
</protein>
<dbReference type="AlphaFoldDB" id="A0A0J1BIX3"/>
<feature type="transmembrane region" description="Helical" evidence="1">
    <location>
        <begin position="92"/>
        <end position="109"/>
    </location>
</feature>
<evidence type="ECO:0000313" key="3">
    <source>
        <dbReference type="Proteomes" id="UP000036367"/>
    </source>
</evidence>
<keyword evidence="3" id="KW-1185">Reference proteome</keyword>
<reference evidence="2" key="1">
    <citation type="submission" date="2015-05" db="EMBL/GenBank/DDBJ databases">
        <title>Permanent draft genome of Rhodopirellula islandicus K833.</title>
        <authorList>
            <person name="Kizina J."/>
            <person name="Richter M."/>
            <person name="Glockner F.O."/>
            <person name="Harder J."/>
        </authorList>
    </citation>
    <scope>NUCLEOTIDE SEQUENCE [LARGE SCALE GENOMIC DNA]</scope>
    <source>
        <strain evidence="2">K833</strain>
    </source>
</reference>
<evidence type="ECO:0000313" key="2">
    <source>
        <dbReference type="EMBL" id="KLU06501.1"/>
    </source>
</evidence>
<comment type="caution">
    <text evidence="2">The sequence shown here is derived from an EMBL/GenBank/DDBJ whole genome shotgun (WGS) entry which is preliminary data.</text>
</comment>
<dbReference type="EMBL" id="LECT01000015">
    <property type="protein sequence ID" value="KLU06501.1"/>
    <property type="molecule type" value="Genomic_DNA"/>
</dbReference>
<dbReference type="Proteomes" id="UP000036367">
    <property type="component" value="Unassembled WGS sequence"/>
</dbReference>